<dbReference type="InterPro" id="IPR039764">
    <property type="entry name" value="HABP4/SERBP1-like"/>
</dbReference>
<feature type="domain" description="Hyaluronan/mRNA-binding protein" evidence="4">
    <location>
        <begin position="122"/>
        <end position="226"/>
    </location>
</feature>
<reference evidence="5" key="1">
    <citation type="submission" date="2020-05" db="EMBL/GenBank/DDBJ databases">
        <title>Phylogenomic resolution of chytrid fungi.</title>
        <authorList>
            <person name="Stajich J.E."/>
            <person name="Amses K."/>
            <person name="Simmons R."/>
            <person name="Seto K."/>
            <person name="Myers J."/>
            <person name="Bonds A."/>
            <person name="Quandt C.A."/>
            <person name="Barry K."/>
            <person name="Liu P."/>
            <person name="Grigoriev I."/>
            <person name="Longcore J.E."/>
            <person name="James T.Y."/>
        </authorList>
    </citation>
    <scope>NUCLEOTIDE SEQUENCE</scope>
    <source>
        <strain evidence="5">JEL0318</strain>
    </source>
</reference>
<feature type="compositionally biased region" description="Basic and acidic residues" evidence="3">
    <location>
        <begin position="80"/>
        <end position="96"/>
    </location>
</feature>
<evidence type="ECO:0000259" key="4">
    <source>
        <dbReference type="SMART" id="SM01233"/>
    </source>
</evidence>
<dbReference type="SMART" id="SM01233">
    <property type="entry name" value="HABP4_PAI-RBP1"/>
    <property type="match status" value="1"/>
</dbReference>
<feature type="region of interest" description="Disordered" evidence="3">
    <location>
        <begin position="1"/>
        <end position="197"/>
    </location>
</feature>
<sequence length="340" mass="35846">MTDVLSKNLFDLLGDDGEEGVPRPQPVKQAAAPAAAAPAQQQKKDNQVNNNRAPRNEYRPRGGAGGQRGDRVQRTGGPRETGDFERPPREGQREGQVDGQRGGYRGGRGGRGGPRGGGAGARGREFDRRSGTGRRDTEKKEVAGKGSWGNPVTAEEEGAKVAEQEIAAADGTATPEENAPAGDAAAAEPETPKEPEEVLKTLDQYFAEVQAKKGAQEANVRKANEGADESQWKDAVAFVKEEEDYFIGGKQKGKKAAQTPKEKAQKVFAAIEQRFADEPKRGGREGGRGGRGGNRGGQGGDRPESGRGRGGQNRRGGRAAGGDVNVNVADERAFPSLGGK</sequence>
<feature type="compositionally biased region" description="Basic and acidic residues" evidence="3">
    <location>
        <begin position="274"/>
        <end position="288"/>
    </location>
</feature>
<dbReference type="PANTHER" id="PTHR12299:SF17">
    <property type="entry name" value="AT19571P-RELATED"/>
    <property type="match status" value="1"/>
</dbReference>
<feature type="compositionally biased region" description="Gly residues" evidence="3">
    <location>
        <begin position="100"/>
        <end position="121"/>
    </location>
</feature>
<feature type="compositionally biased region" description="Basic and acidic residues" evidence="3">
    <location>
        <begin position="212"/>
        <end position="225"/>
    </location>
</feature>
<dbReference type="InterPro" id="IPR019084">
    <property type="entry name" value="STM1-like_N"/>
</dbReference>
<dbReference type="Pfam" id="PF09598">
    <property type="entry name" value="Stm1_N"/>
    <property type="match status" value="1"/>
</dbReference>
<evidence type="ECO:0000256" key="1">
    <source>
        <dbReference type="ARBA" id="ARBA00004496"/>
    </source>
</evidence>
<feature type="compositionally biased region" description="Low complexity" evidence="3">
    <location>
        <begin position="175"/>
        <end position="189"/>
    </location>
</feature>
<dbReference type="EMBL" id="JADGJD010000665">
    <property type="protein sequence ID" value="KAJ3049291.1"/>
    <property type="molecule type" value="Genomic_DNA"/>
</dbReference>
<evidence type="ECO:0000256" key="3">
    <source>
        <dbReference type="SAM" id="MobiDB-lite"/>
    </source>
</evidence>
<comment type="caution">
    <text evidence="5">The sequence shown here is derived from an EMBL/GenBank/DDBJ whole genome shotgun (WGS) entry which is preliminary data.</text>
</comment>
<evidence type="ECO:0000313" key="6">
    <source>
        <dbReference type="Proteomes" id="UP001212841"/>
    </source>
</evidence>
<dbReference type="Pfam" id="PF04774">
    <property type="entry name" value="HABP4_PAI-RBP1"/>
    <property type="match status" value="1"/>
</dbReference>
<dbReference type="Proteomes" id="UP001212841">
    <property type="component" value="Unassembled WGS sequence"/>
</dbReference>
<organism evidence="5 6">
    <name type="scientific">Rhizophlyctis rosea</name>
    <dbReference type="NCBI Taxonomy" id="64517"/>
    <lineage>
        <taxon>Eukaryota</taxon>
        <taxon>Fungi</taxon>
        <taxon>Fungi incertae sedis</taxon>
        <taxon>Chytridiomycota</taxon>
        <taxon>Chytridiomycota incertae sedis</taxon>
        <taxon>Chytridiomycetes</taxon>
        <taxon>Rhizophlyctidales</taxon>
        <taxon>Rhizophlyctidaceae</taxon>
        <taxon>Rhizophlyctis</taxon>
    </lineage>
</organism>
<evidence type="ECO:0000313" key="5">
    <source>
        <dbReference type="EMBL" id="KAJ3049291.1"/>
    </source>
</evidence>
<dbReference type="Gene3D" id="6.10.140.1040">
    <property type="match status" value="1"/>
</dbReference>
<dbReference type="PANTHER" id="PTHR12299">
    <property type="entry name" value="HYALURONIC ACID-BINDING PROTEIN 4"/>
    <property type="match status" value="1"/>
</dbReference>
<name>A0AAD5SAW6_9FUNG</name>
<dbReference type="GO" id="GO:0003723">
    <property type="term" value="F:RNA binding"/>
    <property type="evidence" value="ECO:0007669"/>
    <property type="project" value="InterPro"/>
</dbReference>
<feature type="compositionally biased region" description="Gly residues" evidence="3">
    <location>
        <begin position="289"/>
        <end position="300"/>
    </location>
</feature>
<feature type="region of interest" description="Disordered" evidence="3">
    <location>
        <begin position="249"/>
        <end position="340"/>
    </location>
</feature>
<proteinExistence type="predicted"/>
<protein>
    <recommendedName>
        <fullName evidence="4">Hyaluronan/mRNA-binding protein domain-containing protein</fullName>
    </recommendedName>
</protein>
<feature type="region of interest" description="Disordered" evidence="3">
    <location>
        <begin position="212"/>
        <end position="231"/>
    </location>
</feature>
<feature type="compositionally biased region" description="Basic and acidic residues" evidence="3">
    <location>
        <begin position="122"/>
        <end position="143"/>
    </location>
</feature>
<feature type="compositionally biased region" description="Gly residues" evidence="3">
    <location>
        <begin position="308"/>
        <end position="320"/>
    </location>
</feature>
<dbReference type="AlphaFoldDB" id="A0AAD5SAW6"/>
<evidence type="ECO:0000256" key="2">
    <source>
        <dbReference type="ARBA" id="ARBA00022490"/>
    </source>
</evidence>
<feature type="compositionally biased region" description="Low complexity" evidence="3">
    <location>
        <begin position="26"/>
        <end position="51"/>
    </location>
</feature>
<keyword evidence="2" id="KW-0963">Cytoplasm</keyword>
<keyword evidence="6" id="KW-1185">Reference proteome</keyword>
<gene>
    <name evidence="5" type="ORF">HK097_009702</name>
</gene>
<dbReference type="InterPro" id="IPR006861">
    <property type="entry name" value="HABP4_PAIRBP1-bd"/>
</dbReference>
<comment type="subcellular location">
    <subcellularLocation>
        <location evidence="1">Cytoplasm</location>
    </subcellularLocation>
</comment>
<dbReference type="GO" id="GO:0005737">
    <property type="term" value="C:cytoplasm"/>
    <property type="evidence" value="ECO:0007669"/>
    <property type="project" value="UniProtKB-SubCell"/>
</dbReference>
<accession>A0AAD5SAW6</accession>
<dbReference type="GO" id="GO:0005634">
    <property type="term" value="C:nucleus"/>
    <property type="evidence" value="ECO:0007669"/>
    <property type="project" value="TreeGrafter"/>
</dbReference>